<comment type="caution">
    <text evidence="1">The sequence shown here is derived from an EMBL/GenBank/DDBJ whole genome shotgun (WGS) entry which is preliminary data.</text>
</comment>
<proteinExistence type="predicted"/>
<name>A0ABR9FR21_9GAMM</name>
<organism evidence="1 2">
    <name type="scientific">Pseudoalteromonas prydzensis</name>
    <dbReference type="NCBI Taxonomy" id="182141"/>
    <lineage>
        <taxon>Bacteria</taxon>
        <taxon>Pseudomonadati</taxon>
        <taxon>Pseudomonadota</taxon>
        <taxon>Gammaproteobacteria</taxon>
        <taxon>Alteromonadales</taxon>
        <taxon>Pseudoalteromonadaceae</taxon>
        <taxon>Pseudoalteromonas</taxon>
    </lineage>
</organism>
<keyword evidence="2" id="KW-1185">Reference proteome</keyword>
<accession>A0ABR9FR21</accession>
<dbReference type="EMBL" id="RRZA01000068">
    <property type="protein sequence ID" value="MBE0459250.1"/>
    <property type="molecule type" value="Genomic_DNA"/>
</dbReference>
<dbReference type="Proteomes" id="UP000707245">
    <property type="component" value="Unassembled WGS sequence"/>
</dbReference>
<protein>
    <submittedName>
        <fullName evidence="1">Uncharacterized protein</fullName>
    </submittedName>
</protein>
<reference evidence="1 2" key="1">
    <citation type="submission" date="2020-07" db="EMBL/GenBank/DDBJ databases">
        <title>Halophilic bacteria isolated from french cheeses.</title>
        <authorList>
            <person name="Kothe C.I."/>
            <person name="Farah-Kraiem B."/>
            <person name="Renault P."/>
            <person name="Dridi B."/>
        </authorList>
    </citation>
    <scope>NUCLEOTIDE SEQUENCE [LARGE SCALE GENOMIC DNA]</scope>
    <source>
        <strain evidence="1 2">FME14</strain>
    </source>
</reference>
<dbReference type="RefSeq" id="WP_192542700.1">
    <property type="nucleotide sequence ID" value="NZ_RRZA01000068.1"/>
</dbReference>
<evidence type="ECO:0000313" key="1">
    <source>
        <dbReference type="EMBL" id="MBE0459250.1"/>
    </source>
</evidence>
<gene>
    <name evidence="1" type="ORF">EI167_17765</name>
</gene>
<evidence type="ECO:0000313" key="2">
    <source>
        <dbReference type="Proteomes" id="UP000707245"/>
    </source>
</evidence>
<sequence length="156" mass="16286">MKKNQCYASGDFNKYFTENMKQLGLPVPSTLFDTYQTAIATATTMAGTLATLGKGATIAELIGATVALEKLAVAASISAAAYTGAVIGSIAVASGRSLGCGSRISDLFVFMRQNNLDFKGSSEFYAKNPQILDSRNLSRVSYGARANVSALSAGYA</sequence>